<dbReference type="SFLD" id="SFLDS00003">
    <property type="entry name" value="Haloacid_Dehalogenase"/>
    <property type="match status" value="1"/>
</dbReference>
<evidence type="ECO:0000256" key="1">
    <source>
        <dbReference type="ARBA" id="ARBA00001946"/>
    </source>
</evidence>
<dbReference type="InterPro" id="IPR051600">
    <property type="entry name" value="Beta-PGM-like"/>
</dbReference>
<evidence type="ECO:0000256" key="2">
    <source>
        <dbReference type="ARBA" id="ARBA00006171"/>
    </source>
</evidence>
<dbReference type="GO" id="GO:0003824">
    <property type="term" value="F:catalytic activity"/>
    <property type="evidence" value="ECO:0007669"/>
    <property type="project" value="UniProtKB-ARBA"/>
</dbReference>
<reference evidence="5 6" key="1">
    <citation type="submission" date="2018-05" db="EMBL/GenBank/DDBJ databases">
        <title>Genome of Sphingosinicella humi QZX222.</title>
        <authorList>
            <person name="Qiao Z."/>
            <person name="Wang G."/>
        </authorList>
    </citation>
    <scope>NUCLEOTIDE SEQUENCE [LARGE SCALE GENOMIC DNA]</scope>
    <source>
        <strain evidence="5 6">QZX222</strain>
    </source>
</reference>
<name>A0A2U2J2E7_9SPHN</name>
<dbReference type="NCBIfam" id="TIGR01509">
    <property type="entry name" value="HAD-SF-IA-v3"/>
    <property type="match status" value="1"/>
</dbReference>
<dbReference type="SUPFAM" id="SSF56784">
    <property type="entry name" value="HAD-like"/>
    <property type="match status" value="1"/>
</dbReference>
<dbReference type="Pfam" id="PF00702">
    <property type="entry name" value="Hydrolase"/>
    <property type="match status" value="1"/>
</dbReference>
<comment type="similarity">
    <text evidence="2">Belongs to the HAD-like hydrolase superfamily. CbbY/CbbZ/Gph/YieH family.</text>
</comment>
<dbReference type="Gene3D" id="3.40.50.1000">
    <property type="entry name" value="HAD superfamily/HAD-like"/>
    <property type="match status" value="1"/>
</dbReference>
<evidence type="ECO:0000313" key="6">
    <source>
        <dbReference type="Proteomes" id="UP000245916"/>
    </source>
</evidence>
<accession>A0A2U2J2E7</accession>
<dbReference type="InterPro" id="IPR023198">
    <property type="entry name" value="PGP-like_dom2"/>
</dbReference>
<keyword evidence="4" id="KW-0460">Magnesium</keyword>
<dbReference type="GO" id="GO:0046872">
    <property type="term" value="F:metal ion binding"/>
    <property type="evidence" value="ECO:0007669"/>
    <property type="project" value="UniProtKB-KW"/>
</dbReference>
<dbReference type="EMBL" id="QFFF01000001">
    <property type="protein sequence ID" value="PWG02484.1"/>
    <property type="molecule type" value="Genomic_DNA"/>
</dbReference>
<dbReference type="PANTHER" id="PTHR46193">
    <property type="entry name" value="6-PHOSPHOGLUCONATE PHOSPHATASE"/>
    <property type="match status" value="1"/>
</dbReference>
<dbReference type="InterPro" id="IPR023214">
    <property type="entry name" value="HAD_sf"/>
</dbReference>
<keyword evidence="6" id="KW-1185">Reference proteome</keyword>
<dbReference type="OrthoDB" id="9797743at2"/>
<dbReference type="InterPro" id="IPR006439">
    <property type="entry name" value="HAD-SF_hydro_IA"/>
</dbReference>
<evidence type="ECO:0000256" key="4">
    <source>
        <dbReference type="ARBA" id="ARBA00022842"/>
    </source>
</evidence>
<gene>
    <name evidence="5" type="ORF">DF286_06105</name>
</gene>
<dbReference type="InterPro" id="IPR036412">
    <property type="entry name" value="HAD-like_sf"/>
</dbReference>
<protein>
    <submittedName>
        <fullName evidence="5">Haloacid dehalogenase</fullName>
    </submittedName>
</protein>
<organism evidence="5 6">
    <name type="scientific">Allosphingosinicella humi</name>
    <dbReference type="NCBI Taxonomy" id="2068657"/>
    <lineage>
        <taxon>Bacteria</taxon>
        <taxon>Pseudomonadati</taxon>
        <taxon>Pseudomonadota</taxon>
        <taxon>Alphaproteobacteria</taxon>
        <taxon>Sphingomonadales</taxon>
        <taxon>Sphingomonadaceae</taxon>
        <taxon>Allosphingosinicella</taxon>
    </lineage>
</organism>
<dbReference type="Gene3D" id="1.10.150.240">
    <property type="entry name" value="Putative phosphatase, domain 2"/>
    <property type="match status" value="1"/>
</dbReference>
<evidence type="ECO:0000313" key="5">
    <source>
        <dbReference type="EMBL" id="PWG02484.1"/>
    </source>
</evidence>
<dbReference type="PANTHER" id="PTHR46193:SF10">
    <property type="entry name" value="6-PHOSPHOGLUCONATE PHOSPHATASE"/>
    <property type="match status" value="1"/>
</dbReference>
<comment type="cofactor">
    <cofactor evidence="1">
        <name>Mg(2+)</name>
        <dbReference type="ChEBI" id="CHEBI:18420"/>
    </cofactor>
</comment>
<evidence type="ECO:0000256" key="3">
    <source>
        <dbReference type="ARBA" id="ARBA00022723"/>
    </source>
</evidence>
<comment type="caution">
    <text evidence="5">The sequence shown here is derived from an EMBL/GenBank/DDBJ whole genome shotgun (WGS) entry which is preliminary data.</text>
</comment>
<sequence>MSGLGYDAIIFDFDGVLIDSEYVGNLHLAEYLTAAGSPISIEETLHRFMGLSGQAFIDAIEAWRESPLPADFAAVRAQEDERLLKEGIAALAGAVDFVRALPEALPKAIASSSRSRWIRAHLDHLGLRARFEPMIFSGHEHVARGKPAPDLYLHAAGELGVDIERTVILEDSPVGITGALASGATVIGLCLGTHCAPDHAERLRALGARHVAASFDEVARLVGMDRTRTGG</sequence>
<proteinExistence type="inferred from homology"/>
<dbReference type="SFLD" id="SFLDG01129">
    <property type="entry name" value="C1.5:_HAD__Beta-PGM__Phosphata"/>
    <property type="match status" value="1"/>
</dbReference>
<dbReference type="Proteomes" id="UP000245916">
    <property type="component" value="Unassembled WGS sequence"/>
</dbReference>
<dbReference type="AlphaFoldDB" id="A0A2U2J2E7"/>
<dbReference type="RefSeq" id="WP_109270623.1">
    <property type="nucleotide sequence ID" value="NZ_QFFF01000001.1"/>
</dbReference>
<keyword evidence="3" id="KW-0479">Metal-binding</keyword>